<protein>
    <submittedName>
        <fullName evidence="3">Uncharacterized protein</fullName>
    </submittedName>
</protein>
<feature type="compositionally biased region" description="Basic and acidic residues" evidence="1">
    <location>
        <begin position="107"/>
        <end position="130"/>
    </location>
</feature>
<organism evidence="3 4">
    <name type="scientific">Syncephalastrum racemosum</name>
    <name type="common">Filamentous fungus</name>
    <dbReference type="NCBI Taxonomy" id="13706"/>
    <lineage>
        <taxon>Eukaryota</taxon>
        <taxon>Fungi</taxon>
        <taxon>Fungi incertae sedis</taxon>
        <taxon>Mucoromycota</taxon>
        <taxon>Mucoromycotina</taxon>
        <taxon>Mucoromycetes</taxon>
        <taxon>Mucorales</taxon>
        <taxon>Syncephalastraceae</taxon>
        <taxon>Syncephalastrum</taxon>
    </lineage>
</organism>
<comment type="caution">
    <text evidence="3">The sequence shown here is derived from an EMBL/GenBank/DDBJ whole genome shotgun (WGS) entry which is preliminary data.</text>
</comment>
<evidence type="ECO:0000313" key="3">
    <source>
        <dbReference type="EMBL" id="ORY99160.1"/>
    </source>
</evidence>
<dbReference type="Proteomes" id="UP000242180">
    <property type="component" value="Unassembled WGS sequence"/>
</dbReference>
<keyword evidence="2" id="KW-0812">Transmembrane</keyword>
<keyword evidence="2" id="KW-0472">Membrane</keyword>
<feature type="transmembrane region" description="Helical" evidence="2">
    <location>
        <begin position="21"/>
        <end position="46"/>
    </location>
</feature>
<keyword evidence="2" id="KW-1133">Transmembrane helix</keyword>
<keyword evidence="4" id="KW-1185">Reference proteome</keyword>
<proteinExistence type="predicted"/>
<feature type="region of interest" description="Disordered" evidence="1">
    <location>
        <begin position="107"/>
        <end position="151"/>
    </location>
</feature>
<evidence type="ECO:0000256" key="1">
    <source>
        <dbReference type="SAM" id="MobiDB-lite"/>
    </source>
</evidence>
<dbReference type="InParanoid" id="A0A1X2HJ86"/>
<name>A0A1X2HJ86_SYNRA</name>
<dbReference type="AlphaFoldDB" id="A0A1X2HJ86"/>
<sequence>MKALKHKSRKALNLHARRASFIFSFLYFFPFSLFFFFDFFLFSSFFFPSRLYLFHAHHNQFCVSITIMLRNSVLSVQRRYLSNTFARRLNDKAPSSKQEDIHALYNTKEHDADHHKDEQLRSLADHDHHSSGPTQKTPDGFKPSVNAEFDE</sequence>
<gene>
    <name evidence="3" type="ORF">BCR43DRAFT_488833</name>
</gene>
<dbReference type="EMBL" id="MCGN01000003">
    <property type="protein sequence ID" value="ORY99160.1"/>
    <property type="molecule type" value="Genomic_DNA"/>
</dbReference>
<reference evidence="3 4" key="1">
    <citation type="submission" date="2016-07" db="EMBL/GenBank/DDBJ databases">
        <title>Pervasive Adenine N6-methylation of Active Genes in Fungi.</title>
        <authorList>
            <consortium name="DOE Joint Genome Institute"/>
            <person name="Mondo S.J."/>
            <person name="Dannebaum R.O."/>
            <person name="Kuo R.C."/>
            <person name="Labutti K."/>
            <person name="Haridas S."/>
            <person name="Kuo A."/>
            <person name="Salamov A."/>
            <person name="Ahrendt S.R."/>
            <person name="Lipzen A."/>
            <person name="Sullivan W."/>
            <person name="Andreopoulos W.B."/>
            <person name="Clum A."/>
            <person name="Lindquist E."/>
            <person name="Daum C."/>
            <person name="Ramamoorthy G.K."/>
            <person name="Gryganskyi A."/>
            <person name="Culley D."/>
            <person name="Magnuson J.K."/>
            <person name="James T.Y."/>
            <person name="O'Malley M.A."/>
            <person name="Stajich J.E."/>
            <person name="Spatafora J.W."/>
            <person name="Visel A."/>
            <person name="Grigoriev I.V."/>
        </authorList>
    </citation>
    <scope>NUCLEOTIDE SEQUENCE [LARGE SCALE GENOMIC DNA]</scope>
    <source>
        <strain evidence="3 4">NRRL 2496</strain>
    </source>
</reference>
<evidence type="ECO:0000256" key="2">
    <source>
        <dbReference type="SAM" id="Phobius"/>
    </source>
</evidence>
<accession>A0A1X2HJ86</accession>
<evidence type="ECO:0000313" key="4">
    <source>
        <dbReference type="Proteomes" id="UP000242180"/>
    </source>
</evidence>